<evidence type="ECO:0000313" key="1">
    <source>
        <dbReference type="EMBL" id="KAL0920945.1"/>
    </source>
</evidence>
<dbReference type="AlphaFoldDB" id="A0ABD0V7Y2"/>
<reference evidence="1 2" key="1">
    <citation type="journal article" date="2024" name="Plant Biotechnol. J.">
        <title>Dendrobium thyrsiflorum genome and its molecular insights into genes involved in important horticultural traits.</title>
        <authorList>
            <person name="Chen B."/>
            <person name="Wang J.Y."/>
            <person name="Zheng P.J."/>
            <person name="Li K.L."/>
            <person name="Liang Y.M."/>
            <person name="Chen X.F."/>
            <person name="Zhang C."/>
            <person name="Zhao X."/>
            <person name="He X."/>
            <person name="Zhang G.Q."/>
            <person name="Liu Z.J."/>
            <person name="Xu Q."/>
        </authorList>
    </citation>
    <scope>NUCLEOTIDE SEQUENCE [LARGE SCALE GENOMIC DNA]</scope>
    <source>
        <strain evidence="1">GZMU011</strain>
    </source>
</reference>
<dbReference type="EMBL" id="JANQDX010000007">
    <property type="protein sequence ID" value="KAL0920945.1"/>
    <property type="molecule type" value="Genomic_DNA"/>
</dbReference>
<gene>
    <name evidence="1" type="ORF">M5K25_007964</name>
</gene>
<organism evidence="1 2">
    <name type="scientific">Dendrobium thyrsiflorum</name>
    <name type="common">Pinecone-like raceme dendrobium</name>
    <name type="synonym">Orchid</name>
    <dbReference type="NCBI Taxonomy" id="117978"/>
    <lineage>
        <taxon>Eukaryota</taxon>
        <taxon>Viridiplantae</taxon>
        <taxon>Streptophyta</taxon>
        <taxon>Embryophyta</taxon>
        <taxon>Tracheophyta</taxon>
        <taxon>Spermatophyta</taxon>
        <taxon>Magnoliopsida</taxon>
        <taxon>Liliopsida</taxon>
        <taxon>Asparagales</taxon>
        <taxon>Orchidaceae</taxon>
        <taxon>Epidendroideae</taxon>
        <taxon>Malaxideae</taxon>
        <taxon>Dendrobiinae</taxon>
        <taxon>Dendrobium</taxon>
    </lineage>
</organism>
<dbReference type="Proteomes" id="UP001552299">
    <property type="component" value="Unassembled WGS sequence"/>
</dbReference>
<accession>A0ABD0V7Y2</accession>
<comment type="caution">
    <text evidence="1">The sequence shown here is derived from an EMBL/GenBank/DDBJ whole genome shotgun (WGS) entry which is preliminary data.</text>
</comment>
<proteinExistence type="predicted"/>
<evidence type="ECO:0000313" key="2">
    <source>
        <dbReference type="Proteomes" id="UP001552299"/>
    </source>
</evidence>
<protein>
    <submittedName>
        <fullName evidence="1">Uncharacterized protein</fullName>
    </submittedName>
</protein>
<keyword evidence="2" id="KW-1185">Reference proteome</keyword>
<sequence length="269" mass="26449">MVAEVAGGEADVGVGKRHVAVSRHRYNVLLGFDAEKAFENGNQLSDRDGGSIAKIVSSELGGAGLRAAAGRTRALLGGVESAETALDDVVNVSEVAGDVFAVGGAEDGDGFSGEDGFGEEEVSHVGSAYRAVDGEEAEGGEGEAVDVVVSVGDGFAGFFGGGVEGGGFVGGVGFGKWGFFIEAVNRGGRSPDDGGLRVGGFSGGFEEGDEGGDVGGDVRMGRGVVVGVEVVEADDAVAAFFEGEGAVAADETCGASDKDGEAGGAARGG</sequence>
<name>A0ABD0V7Y2_DENTH</name>